<comment type="caution">
    <text evidence="1">The sequence shown here is derived from an EMBL/GenBank/DDBJ whole genome shotgun (WGS) entry which is preliminary data.</text>
</comment>
<sequence>MTATTEEPAAGSRPGRRVFGTSAWIALLVLVVTAFGFVASRTAAPPDHGPPRGDVAAAKQAIDALLAPGPSPDALALLPADFTRVTGVVAGETPAPDGTVRAVHVGGGCSTPWGDDDTRWGFGPACQSHDLGYDLLRYADRKGHPLGPEVREALDDRLSADMHGMCRTNPMDSETTCRAVASLYSAGLVVNSWHQRWGPPVGEPIVPMLAGLAMIGLLVSFRLRGWLLTRRQRPRPARRNAPRPARGRGWTLLGIGSIGVLMLGEATVALARWAGAGEQWLWPFTWLAQLSFLFFFAGGQANAAGWAAIRRAGGGYREYLAHRTSWLLRLTLVFAVVAFAVPTALEVLGIPGATTATVVRIALHPLWLLGVYVLTIVATPALVRVHRRTPVAGVLGLLALVLVTDLAGRILDVPLVGYLSALPLALLAQQLAFAGLGRFGGRRWLPVGVAALGAAALGAGAAVGLVPLTLLGAPEGPPALAGPTLPVLLLGVVQLAVLALVRQPLSRLATAEPVRRAAAFASRAPMTLYLVFLAAMLLVVAVVYLPGLLATDGVFLLRPRPLLAVAMLAGPAVLVFWWFERHLGHHPPAPPAVSGTTGGFERLLAHAATAAGISFATVGVFGFALTTFGGAADPMLRGVLLGPIQSLVHLLLGMALLHAVRTGAAGSPRTWLLATLACVPPLLAAAGGPAADALGVVVHAVTAGLALAAVLATVWLARATSGYAR</sequence>
<dbReference type="SUPFAM" id="SSF48619">
    <property type="entry name" value="Phospholipase A2, PLA2"/>
    <property type="match status" value="1"/>
</dbReference>
<dbReference type="Gene3D" id="1.20.90.10">
    <property type="entry name" value="Phospholipase A2 domain"/>
    <property type="match status" value="1"/>
</dbReference>
<evidence type="ECO:0000313" key="1">
    <source>
        <dbReference type="EMBL" id="PXY20894.1"/>
    </source>
</evidence>
<organism evidence="1 2">
    <name type="scientific">Prauserella muralis</name>
    <dbReference type="NCBI Taxonomy" id="588067"/>
    <lineage>
        <taxon>Bacteria</taxon>
        <taxon>Bacillati</taxon>
        <taxon>Actinomycetota</taxon>
        <taxon>Actinomycetes</taxon>
        <taxon>Pseudonocardiales</taxon>
        <taxon>Pseudonocardiaceae</taxon>
        <taxon>Prauserella</taxon>
    </lineage>
</organism>
<keyword evidence="2" id="KW-1185">Reference proteome</keyword>
<proteinExistence type="predicted"/>
<dbReference type="InterPro" id="IPR015141">
    <property type="entry name" value="PLipase_A2_prok/fun"/>
</dbReference>
<protein>
    <submittedName>
        <fullName evidence="1">Phospholipase</fullName>
    </submittedName>
</protein>
<gene>
    <name evidence="1" type="ORF">BAY60_25685</name>
</gene>
<dbReference type="Pfam" id="PF09056">
    <property type="entry name" value="Phospholip_A2_3"/>
    <property type="match status" value="1"/>
</dbReference>
<dbReference type="AlphaFoldDB" id="A0A2V4ALP2"/>
<dbReference type="Proteomes" id="UP000249915">
    <property type="component" value="Unassembled WGS sequence"/>
</dbReference>
<dbReference type="GO" id="GO:0006644">
    <property type="term" value="P:phospholipid metabolic process"/>
    <property type="evidence" value="ECO:0007669"/>
    <property type="project" value="InterPro"/>
</dbReference>
<dbReference type="GO" id="GO:0050482">
    <property type="term" value="P:arachidonate secretion"/>
    <property type="evidence" value="ECO:0007669"/>
    <property type="project" value="InterPro"/>
</dbReference>
<dbReference type="GO" id="GO:0004623">
    <property type="term" value="F:phospholipase A2 activity"/>
    <property type="evidence" value="ECO:0007669"/>
    <property type="project" value="InterPro"/>
</dbReference>
<evidence type="ECO:0000313" key="2">
    <source>
        <dbReference type="Proteomes" id="UP000249915"/>
    </source>
</evidence>
<dbReference type="EMBL" id="MASW01000006">
    <property type="protein sequence ID" value="PXY20894.1"/>
    <property type="molecule type" value="Genomic_DNA"/>
</dbReference>
<accession>A0A2V4ALP2</accession>
<name>A0A2V4ALP2_9PSEU</name>
<dbReference type="InterPro" id="IPR036444">
    <property type="entry name" value="PLipase_A2_dom_sf"/>
</dbReference>
<dbReference type="OrthoDB" id="3389925at2"/>
<reference evidence="1 2" key="1">
    <citation type="submission" date="2016-07" db="EMBL/GenBank/DDBJ databases">
        <title>Draft genome sequence of Prauserella muralis DSM 45305, isolated from a mould-covered wall in an indoor environment.</title>
        <authorList>
            <person name="Ruckert C."/>
            <person name="Albersmeier A."/>
            <person name="Jiang C.-L."/>
            <person name="Jiang Y."/>
            <person name="Kalinowski J."/>
            <person name="Schneider O."/>
            <person name="Winkler A."/>
            <person name="Zotchev S.B."/>
        </authorList>
    </citation>
    <scope>NUCLEOTIDE SEQUENCE [LARGE SCALE GENOMIC DNA]</scope>
    <source>
        <strain evidence="1 2">DSM 45305</strain>
    </source>
</reference>
<dbReference type="RefSeq" id="WP_112284045.1">
    <property type="nucleotide sequence ID" value="NZ_MASW01000006.1"/>
</dbReference>